<sequence>MKTGIKGIPVKPEPAKTVGQIMPMEKVEGDYGEQVQLSLKTMAGTSRIWFMKPSGRANSKWQRFVKSFDDCAGDIEAVGAFVEISEIDKTAVINGEERTWAEPVVTKYFGSGPAAEKDALKAYEELGAGGEAAGGTIGGNSGTSSASSSGPLDPALLDWLQELYDGVSGLPAIVRKVKFAEKLLEEGVTEEVLGVTIDAAYNMVGKE</sequence>
<proteinExistence type="predicted"/>
<name>A0A6M3K9S2_9ZZZZ</name>
<dbReference type="EMBL" id="MT142806">
    <property type="protein sequence ID" value="QJA88827.1"/>
    <property type="molecule type" value="Genomic_DNA"/>
</dbReference>
<organism evidence="1">
    <name type="scientific">viral metagenome</name>
    <dbReference type="NCBI Taxonomy" id="1070528"/>
    <lineage>
        <taxon>unclassified sequences</taxon>
        <taxon>metagenomes</taxon>
        <taxon>organismal metagenomes</taxon>
    </lineage>
</organism>
<reference evidence="1" key="1">
    <citation type="submission" date="2020-03" db="EMBL/GenBank/DDBJ databases">
        <title>The deep terrestrial virosphere.</title>
        <authorList>
            <person name="Holmfeldt K."/>
            <person name="Nilsson E."/>
            <person name="Simone D."/>
            <person name="Lopez-Fernandez M."/>
            <person name="Wu X."/>
            <person name="de Brujin I."/>
            <person name="Lundin D."/>
            <person name="Andersson A."/>
            <person name="Bertilsson S."/>
            <person name="Dopson M."/>
        </authorList>
    </citation>
    <scope>NUCLEOTIDE SEQUENCE</scope>
    <source>
        <strain evidence="1">MM415A01070</strain>
        <strain evidence="2">MM415B02680</strain>
    </source>
</reference>
<evidence type="ECO:0000313" key="1">
    <source>
        <dbReference type="EMBL" id="QJA78441.1"/>
    </source>
</evidence>
<dbReference type="EMBL" id="MT142337">
    <property type="protein sequence ID" value="QJA78441.1"/>
    <property type="molecule type" value="Genomic_DNA"/>
</dbReference>
<evidence type="ECO:0000313" key="2">
    <source>
        <dbReference type="EMBL" id="QJA88827.1"/>
    </source>
</evidence>
<dbReference type="AlphaFoldDB" id="A0A6M3K9S2"/>
<gene>
    <name evidence="1" type="ORF">MM415A01070_0008</name>
    <name evidence="2" type="ORF">MM415B02680_0006</name>
</gene>
<protein>
    <submittedName>
        <fullName evidence="1">Uncharacterized protein</fullName>
    </submittedName>
</protein>
<accession>A0A6M3K9S2</accession>